<gene>
    <name evidence="2" type="ORF">THRCLA_05539</name>
</gene>
<keyword evidence="3" id="KW-1185">Reference proteome</keyword>
<protein>
    <recommendedName>
        <fullName evidence="4">Rho-GAP domain-containing protein</fullName>
    </recommendedName>
</protein>
<evidence type="ECO:0000313" key="2">
    <source>
        <dbReference type="EMBL" id="OQS02060.1"/>
    </source>
</evidence>
<dbReference type="InterPro" id="IPR008936">
    <property type="entry name" value="Rho_GTPase_activation_prot"/>
</dbReference>
<feature type="coiled-coil region" evidence="1">
    <location>
        <begin position="445"/>
        <end position="500"/>
    </location>
</feature>
<dbReference type="OrthoDB" id="79452at2759"/>
<organism evidence="2 3">
    <name type="scientific">Thraustotheca clavata</name>
    <dbReference type="NCBI Taxonomy" id="74557"/>
    <lineage>
        <taxon>Eukaryota</taxon>
        <taxon>Sar</taxon>
        <taxon>Stramenopiles</taxon>
        <taxon>Oomycota</taxon>
        <taxon>Saprolegniomycetes</taxon>
        <taxon>Saprolegniales</taxon>
        <taxon>Achlyaceae</taxon>
        <taxon>Thraustotheca</taxon>
    </lineage>
</organism>
<dbReference type="AlphaFoldDB" id="A0A1V9ZWA0"/>
<dbReference type="STRING" id="74557.A0A1V9ZWA0"/>
<name>A0A1V9ZWA0_9STRA</name>
<evidence type="ECO:0008006" key="4">
    <source>
        <dbReference type="Google" id="ProtNLM"/>
    </source>
</evidence>
<dbReference type="SUPFAM" id="SSF48350">
    <property type="entry name" value="GTPase activation domain, GAP"/>
    <property type="match status" value="1"/>
</dbReference>
<dbReference type="Proteomes" id="UP000243217">
    <property type="component" value="Unassembled WGS sequence"/>
</dbReference>
<feature type="coiled-coil region" evidence="1">
    <location>
        <begin position="557"/>
        <end position="611"/>
    </location>
</feature>
<reference evidence="2 3" key="1">
    <citation type="journal article" date="2014" name="Genome Biol. Evol.">
        <title>The secreted proteins of Achlya hypogyna and Thraustotheca clavata identify the ancestral oomycete secretome and reveal gene acquisitions by horizontal gene transfer.</title>
        <authorList>
            <person name="Misner I."/>
            <person name="Blouin N."/>
            <person name="Leonard G."/>
            <person name="Richards T.A."/>
            <person name="Lane C.E."/>
        </authorList>
    </citation>
    <scope>NUCLEOTIDE SEQUENCE [LARGE SCALE GENOMIC DNA]</scope>
    <source>
        <strain evidence="2 3">ATCC 34112</strain>
    </source>
</reference>
<accession>A0A1V9ZWA0</accession>
<evidence type="ECO:0000256" key="1">
    <source>
        <dbReference type="SAM" id="Coils"/>
    </source>
</evidence>
<dbReference type="EMBL" id="JNBS01001267">
    <property type="protein sequence ID" value="OQS02060.1"/>
    <property type="molecule type" value="Genomic_DNA"/>
</dbReference>
<comment type="caution">
    <text evidence="2">The sequence shown here is derived from an EMBL/GenBank/DDBJ whole genome shotgun (WGS) entry which is preliminary data.</text>
</comment>
<evidence type="ECO:0000313" key="3">
    <source>
        <dbReference type="Proteomes" id="UP000243217"/>
    </source>
</evidence>
<keyword evidence="1" id="KW-0175">Coiled coil</keyword>
<sequence>MEVFRQHSSQANLSITTKLEKFHAHTITSVIIQVLHQYEPLLSYTVSQELIERKDCTTEAIAMEFGNIRKTNREVLRVLLSHLNHLALLKSIKQLTQLVGIHIVRPSEDRLYLNQRKILMKREHISNLLIEHAATWNYSSSPTHRLSTKSVAKALPFLLTIQWPVNRFKSMDDLQACFKKYGSITSFEGDFTQNKAKLCLCIKSVKSLDHIVTKLQTKSGIIVLHMILLPDSSSTDQPDISSSVAKIEQPSVQVLPSLPHENSPKSNAARVPTEIQCHQIDNFTQTQASFHKAVASQTSAIALSSSGTQSDSLGMVEASTDIDIVATSDTEAKYEILHKKLQNLLIVLQATTPRDQSQSDPVSLALQQLQTQIQLMVEGLLSDSDLNASFDAKVGQLLSSHHRAKTKVMEAEILASKELLRIQKARYESHEKEWEVEMAAMKLISIEAEQQNSELRHQLQQTRSELACQLAAVTHLKRNNTSLQEKLLIAEKQCKTLEEDFTSQKVELLSLQDVAAKAQIRVEAYKSRNANVALSNQEEAQSKPAVDELASMKEAMNQHLQSQIDATRAAIEAMTQKDTATLHLSHQEKTLAMLVNQLDETQKEHAKYSTEAMQEARYKLQQLYHSNPSQEIPSSKIYALTNELQSTIQTHERRITKRTTNSDSLNIAKLSLQRFQDTLNRVSY</sequence>
<proteinExistence type="predicted"/>